<feature type="binding site" evidence="9">
    <location>
        <position position="125"/>
    </location>
    <ligand>
        <name>substrate</name>
    </ligand>
</feature>
<dbReference type="InterPro" id="IPR017853">
    <property type="entry name" value="GH"/>
</dbReference>
<evidence type="ECO:0000256" key="7">
    <source>
        <dbReference type="ARBA" id="ARBA00023295"/>
    </source>
</evidence>
<gene>
    <name evidence="11" type="ORF">D0Z08_14525</name>
</gene>
<dbReference type="Gene3D" id="3.20.20.80">
    <property type="entry name" value="Glycosidases"/>
    <property type="match status" value="1"/>
</dbReference>
<keyword evidence="5" id="KW-0136">Cellulose degradation</keyword>
<evidence type="ECO:0000256" key="3">
    <source>
        <dbReference type="ARBA" id="ARBA00012744"/>
    </source>
</evidence>
<dbReference type="PRINTS" id="PR00131">
    <property type="entry name" value="GLHYDRLASE1"/>
</dbReference>
<dbReference type="GO" id="GO:0005829">
    <property type="term" value="C:cytosol"/>
    <property type="evidence" value="ECO:0007669"/>
    <property type="project" value="TreeGrafter"/>
</dbReference>
<dbReference type="EC" id="3.2.1.21" evidence="3 10"/>
<keyword evidence="8" id="KW-0624">Polysaccharide degradation</keyword>
<comment type="similarity">
    <text evidence="2 10">Belongs to the glycosyl hydrolase 1 family.</text>
</comment>
<evidence type="ECO:0000313" key="11">
    <source>
        <dbReference type="EMBL" id="RHW26534.1"/>
    </source>
</evidence>
<dbReference type="Proteomes" id="UP000283644">
    <property type="component" value="Unassembled WGS sequence"/>
</dbReference>
<evidence type="ECO:0000256" key="1">
    <source>
        <dbReference type="ARBA" id="ARBA00000448"/>
    </source>
</evidence>
<dbReference type="FunFam" id="3.20.20.80:FF:000004">
    <property type="entry name" value="Beta-glucosidase 6-phospho-beta-glucosidase"/>
    <property type="match status" value="1"/>
</dbReference>
<dbReference type="InterPro" id="IPR017736">
    <property type="entry name" value="Glyco_hydro_1_beta-glucosidase"/>
</dbReference>
<evidence type="ECO:0000256" key="4">
    <source>
        <dbReference type="ARBA" id="ARBA00022801"/>
    </source>
</evidence>
<keyword evidence="6" id="KW-0119">Carbohydrate metabolism</keyword>
<protein>
    <recommendedName>
        <fullName evidence="3 10">Beta-glucosidase</fullName>
        <ecNumber evidence="3 10">3.2.1.21</ecNumber>
    </recommendedName>
</protein>
<comment type="caution">
    <text evidence="11">The sequence shown here is derived from an EMBL/GenBank/DDBJ whole genome shotgun (WGS) entry which is preliminary data.</text>
</comment>
<organism evidence="11 12">
    <name type="scientific">Nocardioides immobilis</name>
    <dbReference type="NCBI Taxonomy" id="2049295"/>
    <lineage>
        <taxon>Bacteria</taxon>
        <taxon>Bacillati</taxon>
        <taxon>Actinomycetota</taxon>
        <taxon>Actinomycetes</taxon>
        <taxon>Propionibacteriales</taxon>
        <taxon>Nocardioidaceae</taxon>
        <taxon>Nocardioides</taxon>
    </lineage>
</organism>
<evidence type="ECO:0000256" key="5">
    <source>
        <dbReference type="ARBA" id="ARBA00023001"/>
    </source>
</evidence>
<evidence type="ECO:0000256" key="2">
    <source>
        <dbReference type="ARBA" id="ARBA00010838"/>
    </source>
</evidence>
<dbReference type="Pfam" id="PF00232">
    <property type="entry name" value="Glyco_hydro_1"/>
    <property type="match status" value="1"/>
</dbReference>
<evidence type="ECO:0000256" key="10">
    <source>
        <dbReference type="RuleBase" id="RU361175"/>
    </source>
</evidence>
<proteinExistence type="inferred from homology"/>
<reference evidence="11 12" key="1">
    <citation type="submission" date="2018-09" db="EMBL/GenBank/DDBJ databases">
        <title>Genome sequencing of Nocardioides immobilis CCTCC AB 2017083 for comparison to Nocardioides silvaticus.</title>
        <authorList>
            <person name="Li C."/>
            <person name="Wang G."/>
        </authorList>
    </citation>
    <scope>NUCLEOTIDE SEQUENCE [LARGE SCALE GENOMIC DNA]</scope>
    <source>
        <strain evidence="11 12">CCTCC AB 2017083</strain>
    </source>
</reference>
<name>A0A417Y1X0_9ACTN</name>
<comment type="catalytic activity">
    <reaction evidence="1 10">
        <text>Hydrolysis of terminal, non-reducing beta-D-glucosyl residues with release of beta-D-glucose.</text>
        <dbReference type="EC" id="3.2.1.21"/>
    </reaction>
</comment>
<keyword evidence="12" id="KW-1185">Reference proteome</keyword>
<dbReference type="AlphaFoldDB" id="A0A417Y1X0"/>
<dbReference type="SUPFAM" id="SSF51445">
    <property type="entry name" value="(Trans)glycosidases"/>
    <property type="match status" value="1"/>
</dbReference>
<feature type="binding site" evidence="9">
    <location>
        <position position="401"/>
    </location>
    <ligand>
        <name>substrate</name>
    </ligand>
</feature>
<dbReference type="EMBL" id="QXGH01000017">
    <property type="protein sequence ID" value="RHW26534.1"/>
    <property type="molecule type" value="Genomic_DNA"/>
</dbReference>
<keyword evidence="4 10" id="KW-0378">Hydrolase</keyword>
<accession>A0A417Y1X0</accession>
<keyword evidence="7 10" id="KW-0326">Glycosidase</keyword>
<dbReference type="InterPro" id="IPR033132">
    <property type="entry name" value="GH_1_N_CS"/>
</dbReference>
<dbReference type="GO" id="GO:0030245">
    <property type="term" value="P:cellulose catabolic process"/>
    <property type="evidence" value="ECO:0007669"/>
    <property type="project" value="UniProtKB-KW"/>
</dbReference>
<evidence type="ECO:0000256" key="8">
    <source>
        <dbReference type="ARBA" id="ARBA00023326"/>
    </source>
</evidence>
<evidence type="ECO:0000256" key="6">
    <source>
        <dbReference type="ARBA" id="ARBA00023277"/>
    </source>
</evidence>
<dbReference type="PANTHER" id="PTHR10353:SF36">
    <property type="entry name" value="LP05116P"/>
    <property type="match status" value="1"/>
</dbReference>
<dbReference type="PANTHER" id="PTHR10353">
    <property type="entry name" value="GLYCOSYL HYDROLASE"/>
    <property type="match status" value="1"/>
</dbReference>
<sequence length="450" mass="49075">MTAGERGPGLPADFRFGTSTSAYQIEGAVAEDGRGPSVWDTFAAEPGRIADGTTGAAACDHYHRVDEDVALLGDLGAHGYRFSIAWPRIQPTGRGPVNAVGLDFYDRLVDKLLAVGVQPMATLYHWDLPQALEDDGGWLNRATVECFADYAAIVGDRLADRVTEWVPVHEPSVVTTLGYVADLHGPGRAMMFDAMPAAHHLLLAHGRAAIALRAAGAESVGCSNNHAPIWPASDDDADVGASKLVDAIWNGLYIEPMLLGRYPVDLDLLLDGTIHDGDLATIRQPLDFYGVNYYRPFRIGAAPEEALMPFEFREVVGYPTTDVNYPVVPDALREWLIMFRARLRAALPPLYITGSGCAYGVGPDADGVVDDQARIDYHAAHIAAVADAVRMGVDVRAYYAWTLLDGFEWAEGHRARYGLVHVDHETQQRTKKRSFQWYADLVAATRASND</sequence>
<dbReference type="GO" id="GO:0008422">
    <property type="term" value="F:beta-glucosidase activity"/>
    <property type="evidence" value="ECO:0007669"/>
    <property type="project" value="UniProtKB-EC"/>
</dbReference>
<dbReference type="OrthoDB" id="9765195at2"/>
<dbReference type="PROSITE" id="PS00653">
    <property type="entry name" value="GLYCOSYL_HYDROL_F1_2"/>
    <property type="match status" value="1"/>
</dbReference>
<feature type="binding site" evidence="9">
    <location>
        <begin position="408"/>
        <end position="409"/>
    </location>
    <ligand>
        <name>substrate</name>
    </ligand>
</feature>
<feature type="binding site" evidence="9">
    <location>
        <position position="24"/>
    </location>
    <ligand>
        <name>substrate</name>
    </ligand>
</feature>
<feature type="binding site" evidence="9">
    <location>
        <position position="294"/>
    </location>
    <ligand>
        <name>substrate</name>
    </ligand>
</feature>
<evidence type="ECO:0000313" key="12">
    <source>
        <dbReference type="Proteomes" id="UP000283644"/>
    </source>
</evidence>
<evidence type="ECO:0000256" key="9">
    <source>
        <dbReference type="PIRSR" id="PIRSR617736-2"/>
    </source>
</evidence>
<dbReference type="NCBIfam" id="TIGR03356">
    <property type="entry name" value="BGL"/>
    <property type="match status" value="1"/>
</dbReference>
<dbReference type="RefSeq" id="WP_118925948.1">
    <property type="nucleotide sequence ID" value="NZ_QXGH01000017.1"/>
</dbReference>
<dbReference type="InterPro" id="IPR001360">
    <property type="entry name" value="Glyco_hydro_1"/>
</dbReference>